<reference evidence="1 2" key="1">
    <citation type="submission" date="2018-11" db="EMBL/GenBank/DDBJ databases">
        <title>Schleiferia aggregans sp. nov., a moderately thermophilic heterotrophic bacterium isolated from microbial mats at a terrestrial hot spring.</title>
        <authorList>
            <person name="Iino T."/>
            <person name="Ohkuma M."/>
            <person name="Haruta S."/>
        </authorList>
    </citation>
    <scope>NUCLEOTIDE SEQUENCE [LARGE SCALE GENOMIC DNA]</scope>
    <source>
        <strain evidence="1 2">LA</strain>
    </source>
</reference>
<organism evidence="1 2">
    <name type="scientific">Thermaurantimonas aggregans</name>
    <dbReference type="NCBI Taxonomy" id="2173829"/>
    <lineage>
        <taxon>Bacteria</taxon>
        <taxon>Pseudomonadati</taxon>
        <taxon>Bacteroidota</taxon>
        <taxon>Flavobacteriia</taxon>
        <taxon>Flavobacteriales</taxon>
        <taxon>Schleiferiaceae</taxon>
        <taxon>Thermaurantimonas</taxon>
    </lineage>
</organism>
<evidence type="ECO:0000313" key="1">
    <source>
        <dbReference type="EMBL" id="GCD78126.1"/>
    </source>
</evidence>
<dbReference type="AlphaFoldDB" id="A0A401XMA3"/>
<sequence length="887" mass="97744">MLRFFAGLILYSFVLHGTHNRAGEITYRHISGLTYEITITTYTKESSVAADRCSLTVWWGDNTTSVLNRLNGPTNLNCGPGIGMGVSLANANDVKLNIYRGTHTYPSAGIYTISMEDPNRNGGVSNIPGSISVPFYIQSVLIINPILGPNNSVTLLNPPIDDACLNQPYIHNPGAFDQDGDSLAFTLVNCRGAGGVEFQTTYAPNLVQDPVSIDPVTGDFQWNIPKNQGQYNFAILISEFRKTASGQWALIGQVTRDLQITVGPCNNKPPVIPPVGPFCVIAGQTLQFSVAAFDPDFRNVTLTATGGPFVLPPPATMLGASTDSASVTRIFRWTTSCNHVRPQPYQVFFRAEDQPSNPFENPLSAYMTTDIVVIGPPPQNLQAVGTAGRIELSWNLYSCSDMVKRYKIYRREGPSGFTPDSCQTGLPPSTGFALIGFSDGSQATSYMDSLVPKMGVKYCYRIVAEFENGAESIASNEACSEVVRTAPVLTNVDVENTSQTQGIIHIRWTPPKEIDTSNFPPPYSYRLYRTIGIDGSDFQPVKDFSSFIDTVFTDSLLNTEGLLYRYTVDFLSGQNQKVVGRAYPATQPFLELTPSNRALRLSYQYDGPWQNDSFVVYRREAGSITFDSIGLSTEPSYLDTGLTNGSSYCYYIKTIGAFTGAGMPAPILNRSQIACGVPMDTALPCPPRVKVDYRCEEKYLEFQFTFNDTGSCPTDVNFLYYNMYFKNRKSDEYPTTPSVSNITQPTYQLQNMNLSGCYAFTVVTVNPQDPAQPTKESRKSPDICLSPCPEIQMPNVFTPNSDGQNDLLLPIKWSDVLSGTITIFNRWGQIVYLSEANVFAEKGWDGIDQSSGRPCPEGTYFYTIAVQINTEDGPQPVDFKGNITLFR</sequence>
<evidence type="ECO:0008006" key="3">
    <source>
        <dbReference type="Google" id="ProtNLM"/>
    </source>
</evidence>
<proteinExistence type="predicted"/>
<dbReference type="Pfam" id="PF13585">
    <property type="entry name" value="CHU_C"/>
    <property type="match status" value="1"/>
</dbReference>
<gene>
    <name evidence="1" type="ORF">JCM31826_16080</name>
</gene>
<protein>
    <recommendedName>
        <fullName evidence="3">Fibronectin type-III domain-containing protein</fullName>
    </recommendedName>
</protein>
<dbReference type="OrthoDB" id="1123245at2"/>
<dbReference type="RefSeq" id="WP_124398186.1">
    <property type="nucleotide sequence ID" value="NZ_BHZE01000016.1"/>
</dbReference>
<evidence type="ECO:0000313" key="2">
    <source>
        <dbReference type="Proteomes" id="UP000286715"/>
    </source>
</evidence>
<dbReference type="NCBIfam" id="TIGR04131">
    <property type="entry name" value="Bac_Flav_CTERM"/>
    <property type="match status" value="1"/>
</dbReference>
<name>A0A401XMA3_9FLAO</name>
<dbReference type="Gene3D" id="2.60.40.10">
    <property type="entry name" value="Immunoglobulins"/>
    <property type="match status" value="2"/>
</dbReference>
<accession>A0A401XMA3</accession>
<dbReference type="InterPro" id="IPR036116">
    <property type="entry name" value="FN3_sf"/>
</dbReference>
<dbReference type="Proteomes" id="UP000286715">
    <property type="component" value="Unassembled WGS sequence"/>
</dbReference>
<dbReference type="InterPro" id="IPR013783">
    <property type="entry name" value="Ig-like_fold"/>
</dbReference>
<dbReference type="SUPFAM" id="SSF49265">
    <property type="entry name" value="Fibronectin type III"/>
    <property type="match status" value="2"/>
</dbReference>
<keyword evidence="2" id="KW-1185">Reference proteome</keyword>
<dbReference type="InterPro" id="IPR026341">
    <property type="entry name" value="T9SS_type_B"/>
</dbReference>
<comment type="caution">
    <text evidence="1">The sequence shown here is derived from an EMBL/GenBank/DDBJ whole genome shotgun (WGS) entry which is preliminary data.</text>
</comment>
<dbReference type="EMBL" id="BHZE01000016">
    <property type="protein sequence ID" value="GCD78126.1"/>
    <property type="molecule type" value="Genomic_DNA"/>
</dbReference>